<accession>A0AAU1LNS6</accession>
<dbReference type="InterPro" id="IPR006710">
    <property type="entry name" value="Glyco_hydro_43"/>
</dbReference>
<evidence type="ECO:0000256" key="2">
    <source>
        <dbReference type="ARBA" id="ARBA00022801"/>
    </source>
</evidence>
<dbReference type="PANTHER" id="PTHR42812:SF12">
    <property type="entry name" value="BETA-XYLOSIDASE-RELATED"/>
    <property type="match status" value="1"/>
</dbReference>
<dbReference type="Gene3D" id="2.60.120.200">
    <property type="match status" value="1"/>
</dbReference>
<evidence type="ECO:0000313" key="6">
    <source>
        <dbReference type="EMBL" id="WTQ72905.1"/>
    </source>
</evidence>
<name>A0AAU1LNS6_9ACTN</name>
<sequence length="515" mass="56172">MTAPWTADLGDGTYRNPVLNADWSDPDVITVGEDHYLTASSFGRVPGLPLLHSRDLVNWSLIGHALDRLEPDADFAVPRHDCGVWAPSLRHHAGRFWIFWGDPDHGIQQINAEDIRGPWSAPHLVKAGKGLIDACPLWDEETGEAYLVHAWAKSRSGIKNRLTGHRMSPDGRELLDEGTTLVDADTLPGWFTLEGPKLYRHDGWFWIFAPAGGVETGWQGAFRSRTFEGPYEERVVLAQGDTDVNGPHQGGWVRTAAGEDWFLHFQARGAYGRVVHLQPMRWEDGWPVIGDEGEPVLVHRSPEAPERTVGTPASGDDFPGGRYGRQWQWTANPRPGWTVGHGGDGLRLSCVRTAYAHDLRALPNVLVQRLPAEEFTVETGITLNSTEPGAKAGLAVLGDAFSWIGLEAGPDGTARLVHRYAETVAEHERDAAHPRPAPGAGVRVRIEVTRGARCRFYADTGDGSGFQPSGQVFAATPWRWVGALLGLFATAPAGTGPSGTAGFTAFRTTGRPRTV</sequence>
<comment type="similarity">
    <text evidence="1 4">Belongs to the glycosyl hydrolase 43 family.</text>
</comment>
<dbReference type="CDD" id="cd09001">
    <property type="entry name" value="GH43_FsAxh1-like"/>
    <property type="match status" value="1"/>
</dbReference>
<dbReference type="SUPFAM" id="SSF75005">
    <property type="entry name" value="Arabinanase/levansucrase/invertase"/>
    <property type="match status" value="1"/>
</dbReference>
<evidence type="ECO:0000256" key="3">
    <source>
        <dbReference type="ARBA" id="ARBA00023295"/>
    </source>
</evidence>
<evidence type="ECO:0000256" key="4">
    <source>
        <dbReference type="RuleBase" id="RU361187"/>
    </source>
</evidence>
<reference evidence="6" key="1">
    <citation type="submission" date="2022-10" db="EMBL/GenBank/DDBJ databases">
        <title>The complete genomes of actinobacterial strains from the NBC collection.</title>
        <authorList>
            <person name="Joergensen T.S."/>
            <person name="Alvarez Arevalo M."/>
            <person name="Sterndorff E.B."/>
            <person name="Faurdal D."/>
            <person name="Vuksanovic O."/>
            <person name="Mourched A.-S."/>
            <person name="Charusanti P."/>
            <person name="Shaw S."/>
            <person name="Blin K."/>
            <person name="Weber T."/>
        </authorList>
    </citation>
    <scope>NUCLEOTIDE SEQUENCE</scope>
    <source>
        <strain evidence="6">NBC_00148</strain>
    </source>
</reference>
<dbReference type="GO" id="GO:0004553">
    <property type="term" value="F:hydrolase activity, hydrolyzing O-glycosyl compounds"/>
    <property type="evidence" value="ECO:0007669"/>
    <property type="project" value="InterPro"/>
</dbReference>
<feature type="domain" description="Beta-xylosidase C-terminal Concanavalin A-like" evidence="5">
    <location>
        <begin position="316"/>
        <end position="507"/>
    </location>
</feature>
<dbReference type="PANTHER" id="PTHR42812">
    <property type="entry name" value="BETA-XYLOSIDASE"/>
    <property type="match status" value="1"/>
</dbReference>
<proteinExistence type="inferred from homology"/>
<dbReference type="Pfam" id="PF17851">
    <property type="entry name" value="GH43_C2"/>
    <property type="match status" value="1"/>
</dbReference>
<dbReference type="Pfam" id="PF04616">
    <property type="entry name" value="Glyco_hydro_43"/>
    <property type="match status" value="1"/>
</dbReference>
<dbReference type="GO" id="GO:0005975">
    <property type="term" value="P:carbohydrate metabolic process"/>
    <property type="evidence" value="ECO:0007669"/>
    <property type="project" value="InterPro"/>
</dbReference>
<dbReference type="Gene3D" id="2.115.10.20">
    <property type="entry name" value="Glycosyl hydrolase domain, family 43"/>
    <property type="match status" value="1"/>
</dbReference>
<evidence type="ECO:0000256" key="1">
    <source>
        <dbReference type="ARBA" id="ARBA00009865"/>
    </source>
</evidence>
<dbReference type="InterPro" id="IPR041542">
    <property type="entry name" value="GH43_C2"/>
</dbReference>
<keyword evidence="3 4" id="KW-0326">Glycosidase</keyword>
<evidence type="ECO:0000259" key="5">
    <source>
        <dbReference type="Pfam" id="PF17851"/>
    </source>
</evidence>
<organism evidence="6">
    <name type="scientific">Streptomyces sp. NBC_00148</name>
    <dbReference type="NCBI Taxonomy" id="2903626"/>
    <lineage>
        <taxon>Bacteria</taxon>
        <taxon>Bacillati</taxon>
        <taxon>Actinomycetota</taxon>
        <taxon>Actinomycetes</taxon>
        <taxon>Kitasatosporales</taxon>
        <taxon>Streptomycetaceae</taxon>
        <taxon>Streptomyces</taxon>
    </lineage>
</organism>
<protein>
    <submittedName>
        <fullName evidence="6">Glycoside hydrolase 43 family protein</fullName>
    </submittedName>
</protein>
<dbReference type="InterPro" id="IPR051795">
    <property type="entry name" value="Glycosyl_Hydrlase_43"/>
</dbReference>
<dbReference type="AlphaFoldDB" id="A0AAU1LNS6"/>
<dbReference type="EMBL" id="CP108169">
    <property type="protein sequence ID" value="WTQ72905.1"/>
    <property type="molecule type" value="Genomic_DNA"/>
</dbReference>
<keyword evidence="2 4" id="KW-0378">Hydrolase</keyword>
<dbReference type="SUPFAM" id="SSF49899">
    <property type="entry name" value="Concanavalin A-like lectins/glucanases"/>
    <property type="match status" value="1"/>
</dbReference>
<gene>
    <name evidence="6" type="ORF">OG222_07350</name>
</gene>
<dbReference type="InterPro" id="IPR023296">
    <property type="entry name" value="Glyco_hydro_beta-prop_sf"/>
</dbReference>
<dbReference type="InterPro" id="IPR013320">
    <property type="entry name" value="ConA-like_dom_sf"/>
</dbReference>